<accession>A0A9P5CQF5</accession>
<dbReference type="InterPro" id="IPR040151">
    <property type="entry name" value="Gfd2/YDR514C-like"/>
</dbReference>
<dbReference type="EMBL" id="MU032347">
    <property type="protein sequence ID" value="KAF3766191.1"/>
    <property type="molecule type" value="Genomic_DNA"/>
</dbReference>
<evidence type="ECO:0000259" key="1">
    <source>
        <dbReference type="Pfam" id="PF21762"/>
    </source>
</evidence>
<dbReference type="SUPFAM" id="SSF53098">
    <property type="entry name" value="Ribonuclease H-like"/>
    <property type="match status" value="1"/>
</dbReference>
<evidence type="ECO:0000313" key="2">
    <source>
        <dbReference type="EMBL" id="KAF3766191.1"/>
    </source>
</evidence>
<evidence type="ECO:0000313" key="3">
    <source>
        <dbReference type="Proteomes" id="UP000803844"/>
    </source>
</evidence>
<protein>
    <recommendedName>
        <fullName evidence="1">Gfd2/YDR514C-like C-terminal domain-containing protein</fullName>
    </recommendedName>
</protein>
<dbReference type="PANTHER" id="PTHR28083:SF1">
    <property type="entry name" value="GOOD FOR FULL DBP5 ACTIVITY PROTEIN 2"/>
    <property type="match status" value="1"/>
</dbReference>
<name>A0A9P5CQF5_CRYP1</name>
<dbReference type="RefSeq" id="XP_040777152.1">
    <property type="nucleotide sequence ID" value="XM_040920475.1"/>
</dbReference>
<reference evidence="2" key="1">
    <citation type="journal article" date="2020" name="Phytopathology">
        <title>Genome sequence of the chestnut blight fungus Cryphonectria parasitica EP155: A fundamental resource for an archetypical invasive plant pathogen.</title>
        <authorList>
            <person name="Crouch J.A."/>
            <person name="Dawe A."/>
            <person name="Aerts A."/>
            <person name="Barry K."/>
            <person name="Churchill A.C.L."/>
            <person name="Grimwood J."/>
            <person name="Hillman B."/>
            <person name="Milgroom M.G."/>
            <person name="Pangilinan J."/>
            <person name="Smith M."/>
            <person name="Salamov A."/>
            <person name="Schmutz J."/>
            <person name="Yadav J."/>
            <person name="Grigoriev I.V."/>
            <person name="Nuss D."/>
        </authorList>
    </citation>
    <scope>NUCLEOTIDE SEQUENCE</scope>
    <source>
        <strain evidence="2">EP155</strain>
    </source>
</reference>
<proteinExistence type="predicted"/>
<dbReference type="Pfam" id="PF21762">
    <property type="entry name" value="DEDDh_C"/>
    <property type="match status" value="1"/>
</dbReference>
<dbReference type="InterPro" id="IPR048519">
    <property type="entry name" value="Gfd2/YDR514C-like_C"/>
</dbReference>
<dbReference type="PANTHER" id="PTHR28083">
    <property type="entry name" value="GOOD FOR FULL DBP5 ACTIVITY PROTEIN 2"/>
    <property type="match status" value="1"/>
</dbReference>
<gene>
    <name evidence="2" type="ORF">M406DRAFT_330029</name>
</gene>
<dbReference type="GeneID" id="63837604"/>
<feature type="domain" description="Gfd2/YDR514C-like C-terminal" evidence="1">
    <location>
        <begin position="124"/>
        <end position="331"/>
    </location>
</feature>
<dbReference type="AlphaFoldDB" id="A0A9P5CQF5"/>
<dbReference type="Gene3D" id="3.30.420.10">
    <property type="entry name" value="Ribonuclease H-like superfamily/Ribonuclease H"/>
    <property type="match status" value="1"/>
</dbReference>
<keyword evidence="3" id="KW-1185">Reference proteome</keyword>
<dbReference type="Proteomes" id="UP000803844">
    <property type="component" value="Unassembled WGS sequence"/>
</dbReference>
<dbReference type="GO" id="GO:0005634">
    <property type="term" value="C:nucleus"/>
    <property type="evidence" value="ECO:0007669"/>
    <property type="project" value="TreeGrafter"/>
</dbReference>
<dbReference type="InterPro" id="IPR036397">
    <property type="entry name" value="RNaseH_sf"/>
</dbReference>
<comment type="caution">
    <text evidence="2">The sequence shown here is derived from an EMBL/GenBank/DDBJ whole genome shotgun (WGS) entry which is preliminary data.</text>
</comment>
<dbReference type="InterPro" id="IPR012337">
    <property type="entry name" value="RNaseH-like_sf"/>
</dbReference>
<organism evidence="2 3">
    <name type="scientific">Cryphonectria parasitica (strain ATCC 38755 / EP155)</name>
    <dbReference type="NCBI Taxonomy" id="660469"/>
    <lineage>
        <taxon>Eukaryota</taxon>
        <taxon>Fungi</taxon>
        <taxon>Dikarya</taxon>
        <taxon>Ascomycota</taxon>
        <taxon>Pezizomycotina</taxon>
        <taxon>Sordariomycetes</taxon>
        <taxon>Sordariomycetidae</taxon>
        <taxon>Diaporthales</taxon>
        <taxon>Cryphonectriaceae</taxon>
        <taxon>Cryphonectria-Endothia species complex</taxon>
        <taxon>Cryphonectria</taxon>
    </lineage>
</organism>
<dbReference type="GO" id="GO:0003676">
    <property type="term" value="F:nucleic acid binding"/>
    <property type="evidence" value="ECO:0007669"/>
    <property type="project" value="InterPro"/>
</dbReference>
<sequence length="380" mass="42323">MFAAINFIHRFKIRVLELKKLFTEYLISQSGFPTFNNLRCFDAVGSASDFKDPMWMMRATVDEHEVKVAADGGVEVLRKLFCIPLPEEHSTSPSSLSLDVVLVSFDLETSGRTSKGQRDITKVNEKEVSGIREAGFAVLDTRSFFPPSSSSSQQQPDALFNEAVYRDGNGIKHKLTPPLISTKQFSTLHDSKDFEDCDFTNFRECAFAKTRHVEKEQLVDTITSCLRFPSTTAGMREIVIVGQSPQRDLEISRKLGVELSSVSPISAVLDTHRLSRSILGPHSPLVVAGRRPALERHALPDILTEPGVPFDTRDLHNAGNDATYTLHALILLAVRYAECVMAEGEPTQEQLEHVERLRAVARAEFEAPKWKAGQESFGCT</sequence>
<dbReference type="OrthoDB" id="5953249at2759"/>